<dbReference type="EMBL" id="JABUFE010000004">
    <property type="protein sequence ID" value="NSX54901.1"/>
    <property type="molecule type" value="Genomic_DNA"/>
</dbReference>
<dbReference type="PANTHER" id="PTHR37422:SF17">
    <property type="entry name" value="O-ANTIGEN LIGASE"/>
    <property type="match status" value="1"/>
</dbReference>
<dbReference type="Pfam" id="PF04932">
    <property type="entry name" value="Wzy_C"/>
    <property type="match status" value="1"/>
</dbReference>
<feature type="transmembrane region" description="Helical" evidence="5">
    <location>
        <begin position="12"/>
        <end position="31"/>
    </location>
</feature>
<reference evidence="7 8" key="1">
    <citation type="submission" date="2020-06" db="EMBL/GenBank/DDBJ databases">
        <title>Sulfitobacter algicola sp. nov., isolated from green algae.</title>
        <authorList>
            <person name="Wang C."/>
        </authorList>
    </citation>
    <scope>NUCLEOTIDE SEQUENCE [LARGE SCALE GENOMIC DNA]</scope>
    <source>
        <strain evidence="7 8">1151</strain>
    </source>
</reference>
<comment type="caution">
    <text evidence="7">The sequence shown here is derived from an EMBL/GenBank/DDBJ whole genome shotgun (WGS) entry which is preliminary data.</text>
</comment>
<feature type="transmembrane region" description="Helical" evidence="5">
    <location>
        <begin position="173"/>
        <end position="190"/>
    </location>
</feature>
<keyword evidence="2 5" id="KW-0812">Transmembrane</keyword>
<feature type="transmembrane region" description="Helical" evidence="5">
    <location>
        <begin position="223"/>
        <end position="243"/>
    </location>
</feature>
<feature type="transmembrane region" description="Helical" evidence="5">
    <location>
        <begin position="356"/>
        <end position="376"/>
    </location>
</feature>
<feature type="transmembrane region" description="Helical" evidence="5">
    <location>
        <begin position="196"/>
        <end position="214"/>
    </location>
</feature>
<feature type="domain" description="O-antigen ligase-related" evidence="6">
    <location>
        <begin position="183"/>
        <end position="330"/>
    </location>
</feature>
<evidence type="ECO:0000256" key="3">
    <source>
        <dbReference type="ARBA" id="ARBA00022989"/>
    </source>
</evidence>
<dbReference type="RefSeq" id="WP_174137411.1">
    <property type="nucleotide sequence ID" value="NZ_JABUFE010000004.1"/>
</dbReference>
<feature type="transmembrane region" description="Helical" evidence="5">
    <location>
        <begin position="318"/>
        <end position="344"/>
    </location>
</feature>
<dbReference type="InterPro" id="IPR007016">
    <property type="entry name" value="O-antigen_ligase-rel_domated"/>
</dbReference>
<dbReference type="GO" id="GO:0016874">
    <property type="term" value="F:ligase activity"/>
    <property type="evidence" value="ECO:0007669"/>
    <property type="project" value="UniProtKB-KW"/>
</dbReference>
<organism evidence="7 8">
    <name type="scientific">Parasulfitobacter algicola</name>
    <dbReference type="NCBI Taxonomy" id="2614809"/>
    <lineage>
        <taxon>Bacteria</taxon>
        <taxon>Pseudomonadati</taxon>
        <taxon>Pseudomonadota</taxon>
        <taxon>Alphaproteobacteria</taxon>
        <taxon>Rhodobacterales</taxon>
        <taxon>Roseobacteraceae</taxon>
        <taxon>Parasulfitobacter</taxon>
    </lineage>
</organism>
<name>A0ABX2IPT3_9RHOB</name>
<evidence type="ECO:0000256" key="1">
    <source>
        <dbReference type="ARBA" id="ARBA00004141"/>
    </source>
</evidence>
<evidence type="ECO:0000313" key="7">
    <source>
        <dbReference type="EMBL" id="NSX54901.1"/>
    </source>
</evidence>
<sequence>MSITPGYQTRIYNICPVTVLAFGIFAPILLIPILGRLGALGFLASGLVLLCVWPQRSYAAFMTHWAVLLLPIYALISMLWSLYPGVTFRHALQLGFTVAVAIAVGYRLGPRRCMYVLFAAFGAVALLSLTIGKARFDGALLGIFGSKNAFAGAMSTFVILALAVAMDRRAAKWLRVTGVISLLIGMRLLLGAQSAGQTLLTLPGLILVPVLLMLRRFSTGARAVILTATGLILILGLIAALNLQDQIASFVLAETGKDTTLTGRTDIWAVGISYIAERPILGVGYQAFWVEGHNSAEQLWAAFGIEERGGFNFHNMLIAAWVEGGIIGAGLQMWILLAGLILCAKWALKTATAESAFFTSFIFVKAITGVVEVPAFTHFSATSMMLICGYIYGIRALYIARAPKMRPKPLLLLGEQNAILRP</sequence>
<evidence type="ECO:0000256" key="4">
    <source>
        <dbReference type="ARBA" id="ARBA00023136"/>
    </source>
</evidence>
<keyword evidence="8" id="KW-1185">Reference proteome</keyword>
<protein>
    <submittedName>
        <fullName evidence="7">O-antigen ligase family protein</fullName>
    </submittedName>
</protein>
<keyword evidence="4 5" id="KW-0472">Membrane</keyword>
<evidence type="ECO:0000256" key="2">
    <source>
        <dbReference type="ARBA" id="ARBA00022692"/>
    </source>
</evidence>
<evidence type="ECO:0000256" key="5">
    <source>
        <dbReference type="SAM" id="Phobius"/>
    </source>
</evidence>
<dbReference type="Proteomes" id="UP000777935">
    <property type="component" value="Unassembled WGS sequence"/>
</dbReference>
<feature type="transmembrane region" description="Helical" evidence="5">
    <location>
        <begin position="89"/>
        <end position="108"/>
    </location>
</feature>
<feature type="transmembrane region" description="Helical" evidence="5">
    <location>
        <begin position="65"/>
        <end position="83"/>
    </location>
</feature>
<dbReference type="PANTHER" id="PTHR37422">
    <property type="entry name" value="TEICHURONIC ACID BIOSYNTHESIS PROTEIN TUAE"/>
    <property type="match status" value="1"/>
</dbReference>
<evidence type="ECO:0000259" key="6">
    <source>
        <dbReference type="Pfam" id="PF04932"/>
    </source>
</evidence>
<comment type="subcellular location">
    <subcellularLocation>
        <location evidence="1">Membrane</location>
        <topology evidence="1">Multi-pass membrane protein</topology>
    </subcellularLocation>
</comment>
<dbReference type="InterPro" id="IPR051533">
    <property type="entry name" value="WaaL-like"/>
</dbReference>
<gene>
    <name evidence="7" type="ORF">HRQ87_08820</name>
</gene>
<feature type="transmembrane region" description="Helical" evidence="5">
    <location>
        <begin position="37"/>
        <end position="53"/>
    </location>
</feature>
<feature type="transmembrane region" description="Helical" evidence="5">
    <location>
        <begin position="115"/>
        <end position="136"/>
    </location>
</feature>
<proteinExistence type="predicted"/>
<accession>A0ABX2IPT3</accession>
<feature type="transmembrane region" description="Helical" evidence="5">
    <location>
        <begin position="148"/>
        <end position="166"/>
    </location>
</feature>
<keyword evidence="7" id="KW-0436">Ligase</keyword>
<evidence type="ECO:0000313" key="8">
    <source>
        <dbReference type="Proteomes" id="UP000777935"/>
    </source>
</evidence>
<feature type="transmembrane region" description="Helical" evidence="5">
    <location>
        <begin position="382"/>
        <end position="400"/>
    </location>
</feature>
<keyword evidence="3 5" id="KW-1133">Transmembrane helix</keyword>